<evidence type="ECO:0000313" key="5">
    <source>
        <dbReference type="Proteomes" id="UP000629596"/>
    </source>
</evidence>
<feature type="transmembrane region" description="Helical" evidence="1">
    <location>
        <begin position="40"/>
        <end position="60"/>
    </location>
</feature>
<evidence type="ECO:0000313" key="3">
    <source>
        <dbReference type="EMBL" id="RDU47934.1"/>
    </source>
</evidence>
<dbReference type="Proteomes" id="UP000629596">
    <property type="component" value="Unassembled WGS sequence"/>
</dbReference>
<dbReference type="AlphaFoldDB" id="A0A3D8HAD4"/>
<keyword evidence="1" id="KW-0812">Transmembrane</keyword>
<dbReference type="NCBIfam" id="NF041635">
    <property type="entry name" value="STM3941_fam"/>
    <property type="match status" value="1"/>
</dbReference>
<evidence type="ECO:0000313" key="4">
    <source>
        <dbReference type="Proteomes" id="UP000256321"/>
    </source>
</evidence>
<keyword evidence="1" id="KW-0472">Membrane</keyword>
<proteinExistence type="predicted"/>
<reference evidence="3 4" key="1">
    <citation type="submission" date="2018-07" db="EMBL/GenBank/DDBJ databases">
        <title>Parabacteroides acidifaciens nov. sp., isolated from human feces.</title>
        <authorList>
            <person name="Wang Y.J."/>
        </authorList>
    </citation>
    <scope>NUCLEOTIDE SEQUENCE [LARGE SCALE GENOMIC DNA]</scope>
    <source>
        <strain evidence="3 4">426-9</strain>
    </source>
</reference>
<dbReference type="RefSeq" id="WP_115500821.1">
    <property type="nucleotide sequence ID" value="NZ_JACRTI010000054.1"/>
</dbReference>
<keyword evidence="5" id="KW-1185">Reference proteome</keyword>
<dbReference type="InterPro" id="IPR048136">
    <property type="entry name" value="STM3941-like"/>
</dbReference>
<sequence>MDNRIVIYKSRNKAFVFIIVCLLLAVAGWLFLQIPDKNVVGWSFIILSVLCLIFGIGTYFDRKPYIILTEKGITEMSAIREEIEWDAILRVDEFYYRGLYFIRMLIERDYKPTSVRPTWFHRFDKLYEKDGIKAIFMRIGFYEVNSIKLAGFMQKMIKADTERKIELLNNFRSYY</sequence>
<comment type="caution">
    <text evidence="3">The sequence shown here is derived from an EMBL/GenBank/DDBJ whole genome shotgun (WGS) entry which is preliminary data.</text>
</comment>
<feature type="transmembrane region" description="Helical" evidence="1">
    <location>
        <begin position="14"/>
        <end position="34"/>
    </location>
</feature>
<evidence type="ECO:0000313" key="2">
    <source>
        <dbReference type="EMBL" id="MBC8603329.1"/>
    </source>
</evidence>
<reference evidence="2 5" key="2">
    <citation type="submission" date="2020-08" db="EMBL/GenBank/DDBJ databases">
        <title>Genome public.</title>
        <authorList>
            <person name="Liu C."/>
            <person name="Sun Q."/>
        </authorList>
    </citation>
    <scope>NUCLEOTIDE SEQUENCE [LARGE SCALE GENOMIC DNA]</scope>
    <source>
        <strain evidence="2 5">426_9</strain>
    </source>
</reference>
<gene>
    <name evidence="3" type="ORF">DWU89_16970</name>
    <name evidence="2" type="ORF">H8784_16570</name>
</gene>
<organism evidence="3 4">
    <name type="scientific">Parabacteroides acidifaciens</name>
    <dbReference type="NCBI Taxonomy" id="2290935"/>
    <lineage>
        <taxon>Bacteria</taxon>
        <taxon>Pseudomonadati</taxon>
        <taxon>Bacteroidota</taxon>
        <taxon>Bacteroidia</taxon>
        <taxon>Bacteroidales</taxon>
        <taxon>Tannerellaceae</taxon>
        <taxon>Parabacteroides</taxon>
    </lineage>
</organism>
<protein>
    <submittedName>
        <fullName evidence="3">Uncharacterized protein</fullName>
    </submittedName>
</protein>
<accession>A0A3D8HAD4</accession>
<keyword evidence="1" id="KW-1133">Transmembrane helix</keyword>
<name>A0A3D8HAD4_9BACT</name>
<dbReference type="EMBL" id="JACRTI010000054">
    <property type="protein sequence ID" value="MBC8603329.1"/>
    <property type="molecule type" value="Genomic_DNA"/>
</dbReference>
<evidence type="ECO:0000256" key="1">
    <source>
        <dbReference type="SAM" id="Phobius"/>
    </source>
</evidence>
<dbReference type="Proteomes" id="UP000256321">
    <property type="component" value="Unassembled WGS sequence"/>
</dbReference>
<dbReference type="EMBL" id="QREV01000054">
    <property type="protein sequence ID" value="RDU47934.1"/>
    <property type="molecule type" value="Genomic_DNA"/>
</dbReference>